<dbReference type="InterPro" id="IPR018121">
    <property type="entry name" value="7-in-absentia-prot_TRAF-dom"/>
</dbReference>
<comment type="similarity">
    <text evidence="1">Belongs to the SINA (Seven in absentia) family.</text>
</comment>
<dbReference type="Proteomes" id="UP000824469">
    <property type="component" value="Unassembled WGS sequence"/>
</dbReference>
<dbReference type="InterPro" id="IPR052088">
    <property type="entry name" value="E3_ubiquitin-ligase_SINA"/>
</dbReference>
<dbReference type="InterPro" id="IPR016135">
    <property type="entry name" value="UBQ-conjugating_enzyme/RWD"/>
</dbReference>
<reference evidence="6 7" key="1">
    <citation type="journal article" date="2021" name="Nat. Plants">
        <title>The Taxus genome provides insights into paclitaxel biosynthesis.</title>
        <authorList>
            <person name="Xiong X."/>
            <person name="Gou J."/>
            <person name="Liao Q."/>
            <person name="Li Y."/>
            <person name="Zhou Q."/>
            <person name="Bi G."/>
            <person name="Li C."/>
            <person name="Du R."/>
            <person name="Wang X."/>
            <person name="Sun T."/>
            <person name="Guo L."/>
            <person name="Liang H."/>
            <person name="Lu P."/>
            <person name="Wu Y."/>
            <person name="Zhang Z."/>
            <person name="Ro D.K."/>
            <person name="Shang Y."/>
            <person name="Huang S."/>
            <person name="Yan J."/>
        </authorList>
    </citation>
    <scope>NUCLEOTIDE SEQUENCE [LARGE SCALE GENOMIC DNA]</scope>
    <source>
        <strain evidence="6">Ta-2019</strain>
    </source>
</reference>
<proteinExistence type="inferred from homology"/>
<dbReference type="Pfam" id="PF00179">
    <property type="entry name" value="UQ_con"/>
    <property type="match status" value="1"/>
</dbReference>
<evidence type="ECO:0000256" key="2">
    <source>
        <dbReference type="ARBA" id="ARBA00022723"/>
    </source>
</evidence>
<keyword evidence="3" id="KW-0863">Zinc-finger</keyword>
<evidence type="ECO:0000259" key="5">
    <source>
        <dbReference type="PROSITE" id="PS50127"/>
    </source>
</evidence>
<name>A0AA38FK02_TAXCH</name>
<protein>
    <recommendedName>
        <fullName evidence="5">UBC core domain-containing protein</fullName>
    </recommendedName>
</protein>
<evidence type="ECO:0000256" key="3">
    <source>
        <dbReference type="ARBA" id="ARBA00022771"/>
    </source>
</evidence>
<dbReference type="Gene3D" id="2.60.210.10">
    <property type="entry name" value="Apoptosis, Tumor Necrosis Factor Receptor Associated Protein 2, Chain A"/>
    <property type="match status" value="1"/>
</dbReference>
<dbReference type="SUPFAM" id="SSF54495">
    <property type="entry name" value="UBC-like"/>
    <property type="match status" value="1"/>
</dbReference>
<comment type="caution">
    <text evidence="6">The sequence shown here is derived from an EMBL/GenBank/DDBJ whole genome shotgun (WGS) entry which is preliminary data.</text>
</comment>
<dbReference type="GO" id="GO:0006511">
    <property type="term" value="P:ubiquitin-dependent protein catabolic process"/>
    <property type="evidence" value="ECO:0007669"/>
    <property type="project" value="InterPro"/>
</dbReference>
<keyword evidence="2" id="KW-0479">Metal-binding</keyword>
<organism evidence="6 7">
    <name type="scientific">Taxus chinensis</name>
    <name type="common">Chinese yew</name>
    <name type="synonym">Taxus wallichiana var. chinensis</name>
    <dbReference type="NCBI Taxonomy" id="29808"/>
    <lineage>
        <taxon>Eukaryota</taxon>
        <taxon>Viridiplantae</taxon>
        <taxon>Streptophyta</taxon>
        <taxon>Embryophyta</taxon>
        <taxon>Tracheophyta</taxon>
        <taxon>Spermatophyta</taxon>
        <taxon>Pinopsida</taxon>
        <taxon>Pinidae</taxon>
        <taxon>Conifers II</taxon>
        <taxon>Cupressales</taxon>
        <taxon>Taxaceae</taxon>
        <taxon>Taxus</taxon>
    </lineage>
</organism>
<evidence type="ECO:0000313" key="6">
    <source>
        <dbReference type="EMBL" id="KAH9305233.1"/>
    </source>
</evidence>
<evidence type="ECO:0000313" key="7">
    <source>
        <dbReference type="Proteomes" id="UP000824469"/>
    </source>
</evidence>
<dbReference type="SUPFAM" id="SSF49599">
    <property type="entry name" value="TRAF domain-like"/>
    <property type="match status" value="1"/>
</dbReference>
<feature type="non-terminal residue" evidence="6">
    <location>
        <position position="137"/>
    </location>
</feature>
<dbReference type="InterPro" id="IPR008974">
    <property type="entry name" value="TRAF-like"/>
</dbReference>
<evidence type="ECO:0000256" key="1">
    <source>
        <dbReference type="ARBA" id="ARBA00009119"/>
    </source>
</evidence>
<dbReference type="Pfam" id="PF03145">
    <property type="entry name" value="Sina_TRAF"/>
    <property type="match status" value="1"/>
</dbReference>
<dbReference type="InterPro" id="IPR000608">
    <property type="entry name" value="UBC"/>
</dbReference>
<keyword evidence="7" id="KW-1185">Reference proteome</keyword>
<dbReference type="GO" id="GO:0005737">
    <property type="term" value="C:cytoplasm"/>
    <property type="evidence" value="ECO:0007669"/>
    <property type="project" value="InterPro"/>
</dbReference>
<dbReference type="GO" id="GO:0008270">
    <property type="term" value="F:zinc ion binding"/>
    <property type="evidence" value="ECO:0007669"/>
    <property type="project" value="UniProtKB-KW"/>
</dbReference>
<keyword evidence="4" id="KW-0862">Zinc</keyword>
<evidence type="ECO:0000256" key="4">
    <source>
        <dbReference type="ARBA" id="ARBA00022833"/>
    </source>
</evidence>
<sequence>AVAEDMFHWQATIMGPGDSPYAGGVFLVTIHFPPDYPFKPLKVFNCFAQHFCLHFEAFQLGTAPVYIAFLRFMGDDNDAKNFSYSLEVGGSGRKLTCQGIPRSTRDSHRKVRYSHDGLIIQRNMALFFSGSDRRIEA</sequence>
<dbReference type="AlphaFoldDB" id="A0AA38FK02"/>
<dbReference type="PANTHER" id="PTHR10315">
    <property type="entry name" value="E3 UBIQUITIN PROTEIN LIGASE SIAH"/>
    <property type="match status" value="1"/>
</dbReference>
<dbReference type="PANTHER" id="PTHR10315:SF117">
    <property type="entry name" value="RING-TYPE E3 UBIQUITIN TRANSFERASE"/>
    <property type="match status" value="1"/>
</dbReference>
<accession>A0AA38FK02</accession>
<dbReference type="EMBL" id="JAHRHJ020000008">
    <property type="protein sequence ID" value="KAH9305233.1"/>
    <property type="molecule type" value="Genomic_DNA"/>
</dbReference>
<dbReference type="GO" id="GO:0061630">
    <property type="term" value="F:ubiquitin protein ligase activity"/>
    <property type="evidence" value="ECO:0007669"/>
    <property type="project" value="TreeGrafter"/>
</dbReference>
<feature type="domain" description="UBC core" evidence="5">
    <location>
        <begin position="1"/>
        <end position="43"/>
    </location>
</feature>
<dbReference type="PROSITE" id="PS50127">
    <property type="entry name" value="UBC_2"/>
    <property type="match status" value="1"/>
</dbReference>
<gene>
    <name evidence="6" type="ORF">KI387_009637</name>
</gene>